<name>A0A6J4N8Y9_9BACT</name>
<keyword evidence="1" id="KW-1133">Transmembrane helix</keyword>
<dbReference type="EMBL" id="CADCUQ010000171">
    <property type="protein sequence ID" value="CAA9381488.1"/>
    <property type="molecule type" value="Genomic_DNA"/>
</dbReference>
<feature type="transmembrane region" description="Helical" evidence="1">
    <location>
        <begin position="29"/>
        <end position="46"/>
    </location>
</feature>
<dbReference type="AlphaFoldDB" id="A0A6J4N8Y9"/>
<accession>A0A6J4N8Y9</accession>
<gene>
    <name evidence="2" type="ORF">AVDCRST_MAG64-668</name>
</gene>
<proteinExistence type="predicted"/>
<evidence type="ECO:0000256" key="1">
    <source>
        <dbReference type="SAM" id="Phobius"/>
    </source>
</evidence>
<protein>
    <submittedName>
        <fullName evidence="2">Uncharacterized protein</fullName>
    </submittedName>
</protein>
<sequence>MGGSMEARPTPAIDYAPPLPRRRRWLRRAVLPLLAGAVLLAAYWWGPPAWYRLQLAYAERQCSTHVAAPDTIVFTEDPGDVKRLAATPAGYQPGPADGDSLFLVPQAWSKFYGLLSPPGFQSRGTVFLHERRTPGGRRLLVAIDYLGDDFLHADNYWVDVSEFQVRAFEPGGPFSLPVEVQSEQVTQELYAPDDRRGTLRLYAGQPDPGDPTHFTIRWELAGRPSAGGVLDGWVREDGIDLERREASR</sequence>
<keyword evidence="1" id="KW-0472">Membrane</keyword>
<organism evidence="2">
    <name type="scientific">uncultured Phycisphaerae bacterium</name>
    <dbReference type="NCBI Taxonomy" id="904963"/>
    <lineage>
        <taxon>Bacteria</taxon>
        <taxon>Pseudomonadati</taxon>
        <taxon>Planctomycetota</taxon>
        <taxon>Phycisphaerae</taxon>
        <taxon>environmental samples</taxon>
    </lineage>
</organism>
<evidence type="ECO:0000313" key="2">
    <source>
        <dbReference type="EMBL" id="CAA9381488.1"/>
    </source>
</evidence>
<keyword evidence="1" id="KW-0812">Transmembrane</keyword>
<reference evidence="2" key="1">
    <citation type="submission" date="2020-02" db="EMBL/GenBank/DDBJ databases">
        <authorList>
            <person name="Meier V. D."/>
        </authorList>
    </citation>
    <scope>NUCLEOTIDE SEQUENCE</scope>
    <source>
        <strain evidence="2">AVDCRST_MAG64</strain>
    </source>
</reference>